<keyword evidence="2" id="KW-1185">Reference proteome</keyword>
<sequence>MKLEAAGSCWKQIRAAHNGGGWRFGAAAYGSGGRGRICCAACWSPVRSAGNVRGRRSSGAERGCVQAEARALLLLQCAAEAERRQELGQVCTEPGDVLPGVARYGRVGCIWRRARAKGLCAGPYDGQSCEGYEGFGSELLGFLLCLCGLE</sequence>
<proteinExistence type="predicted"/>
<dbReference type="AlphaFoldDB" id="A0A843WXU0"/>
<evidence type="ECO:0000313" key="1">
    <source>
        <dbReference type="EMBL" id="MQM13027.1"/>
    </source>
</evidence>
<evidence type="ECO:0000313" key="2">
    <source>
        <dbReference type="Proteomes" id="UP000652761"/>
    </source>
</evidence>
<comment type="caution">
    <text evidence="1">The sequence shown here is derived from an EMBL/GenBank/DDBJ whole genome shotgun (WGS) entry which is preliminary data.</text>
</comment>
<organism evidence="1 2">
    <name type="scientific">Colocasia esculenta</name>
    <name type="common">Wild taro</name>
    <name type="synonym">Arum esculentum</name>
    <dbReference type="NCBI Taxonomy" id="4460"/>
    <lineage>
        <taxon>Eukaryota</taxon>
        <taxon>Viridiplantae</taxon>
        <taxon>Streptophyta</taxon>
        <taxon>Embryophyta</taxon>
        <taxon>Tracheophyta</taxon>
        <taxon>Spermatophyta</taxon>
        <taxon>Magnoliopsida</taxon>
        <taxon>Liliopsida</taxon>
        <taxon>Araceae</taxon>
        <taxon>Aroideae</taxon>
        <taxon>Colocasieae</taxon>
        <taxon>Colocasia</taxon>
    </lineage>
</organism>
<protein>
    <submittedName>
        <fullName evidence="1">Uncharacterized protein</fullName>
    </submittedName>
</protein>
<accession>A0A843WXU0</accession>
<dbReference type="Proteomes" id="UP000652761">
    <property type="component" value="Unassembled WGS sequence"/>
</dbReference>
<name>A0A843WXU0_COLES</name>
<gene>
    <name evidence="1" type="ORF">Taro_045950</name>
</gene>
<dbReference type="EMBL" id="NMUH01005535">
    <property type="protein sequence ID" value="MQM13027.1"/>
    <property type="molecule type" value="Genomic_DNA"/>
</dbReference>
<reference evidence="1" key="1">
    <citation type="submission" date="2017-07" db="EMBL/GenBank/DDBJ databases">
        <title>Taro Niue Genome Assembly and Annotation.</title>
        <authorList>
            <person name="Atibalentja N."/>
            <person name="Keating K."/>
            <person name="Fields C.J."/>
        </authorList>
    </citation>
    <scope>NUCLEOTIDE SEQUENCE</scope>
    <source>
        <strain evidence="1">Niue_2</strain>
        <tissue evidence="1">Leaf</tissue>
    </source>
</reference>